<dbReference type="GO" id="GO:0004725">
    <property type="term" value="F:protein tyrosine phosphatase activity"/>
    <property type="evidence" value="ECO:0007669"/>
    <property type="project" value="UniProtKB-EC"/>
</dbReference>
<dbReference type="PANTHER" id="PTHR11717">
    <property type="entry name" value="LOW MOLECULAR WEIGHT PROTEIN TYROSINE PHOSPHATASE"/>
    <property type="match status" value="1"/>
</dbReference>
<dbReference type="EC" id="3.1.3.48" evidence="1"/>
<evidence type="ECO:0000313" key="4">
    <source>
        <dbReference type="EMBL" id="GEL28365.1"/>
    </source>
</evidence>
<dbReference type="PANTHER" id="PTHR11717:SF7">
    <property type="entry name" value="LOW MOLECULAR WEIGHT PHOSPHOTYROSINE PROTEIN PHOSPHATASE"/>
    <property type="match status" value="1"/>
</dbReference>
<dbReference type="STRING" id="1423764.FC95_GL001983"/>
<dbReference type="InterPro" id="IPR050438">
    <property type="entry name" value="LMW_PTPase"/>
</dbReference>
<comment type="catalytic activity">
    <reaction evidence="2">
        <text>O-phospho-L-tyrosyl-[protein] + H2O = L-tyrosyl-[protein] + phosphate</text>
        <dbReference type="Rhea" id="RHEA:10684"/>
        <dbReference type="Rhea" id="RHEA-COMP:10136"/>
        <dbReference type="Rhea" id="RHEA-COMP:20101"/>
        <dbReference type="ChEBI" id="CHEBI:15377"/>
        <dbReference type="ChEBI" id="CHEBI:43474"/>
        <dbReference type="ChEBI" id="CHEBI:46858"/>
        <dbReference type="ChEBI" id="CHEBI:61978"/>
        <dbReference type="EC" id="3.1.3.48"/>
    </reaction>
</comment>
<dbReference type="EMBL" id="BJVK01000012">
    <property type="protein sequence ID" value="GEL28365.1"/>
    <property type="molecule type" value="Genomic_DNA"/>
</dbReference>
<keyword evidence="5" id="KW-1185">Reference proteome</keyword>
<name>A0A511DU64_LENKE</name>
<dbReference type="CDD" id="cd16343">
    <property type="entry name" value="LMWPTP"/>
    <property type="match status" value="1"/>
</dbReference>
<sequence>MFRHMVQDAHLENKINVSSAAISSEEKGNPPHPGAVAELAKHGLSVGDKRSRPITKQDFDDADYIIAMDNQNIFYLNQIAPMADRKKIYLCYNVIPGKEGTDIPDPWFDHKFGRTYRQLSETLPKWLEKIKTESV</sequence>
<evidence type="ECO:0000256" key="2">
    <source>
        <dbReference type="ARBA" id="ARBA00051722"/>
    </source>
</evidence>
<dbReference type="Proteomes" id="UP000321893">
    <property type="component" value="Unassembled WGS sequence"/>
</dbReference>
<evidence type="ECO:0000313" key="5">
    <source>
        <dbReference type="Proteomes" id="UP000321893"/>
    </source>
</evidence>
<evidence type="ECO:0000259" key="3">
    <source>
        <dbReference type="SMART" id="SM00226"/>
    </source>
</evidence>
<accession>A0A511DU64</accession>
<proteinExistence type="predicted"/>
<organism evidence="4 5">
    <name type="scientific">Lentilactobacillus kefiri</name>
    <name type="common">Lactobacillus kefiri</name>
    <dbReference type="NCBI Taxonomy" id="33962"/>
    <lineage>
        <taxon>Bacteria</taxon>
        <taxon>Bacillati</taxon>
        <taxon>Bacillota</taxon>
        <taxon>Bacilli</taxon>
        <taxon>Lactobacillales</taxon>
        <taxon>Lactobacillaceae</taxon>
        <taxon>Lentilactobacillus</taxon>
    </lineage>
</organism>
<dbReference type="InterPro" id="IPR023485">
    <property type="entry name" value="Ptyr_pPase"/>
</dbReference>
<dbReference type="AlphaFoldDB" id="A0A511DU64"/>
<dbReference type="Gene3D" id="3.40.50.2300">
    <property type="match status" value="1"/>
</dbReference>
<gene>
    <name evidence="4" type="ORF">LKE01_11850</name>
</gene>
<feature type="domain" description="Phosphotyrosine protein phosphatase I" evidence="3">
    <location>
        <begin position="1"/>
        <end position="129"/>
    </location>
</feature>
<protein>
    <recommendedName>
        <fullName evidence="1">protein-tyrosine-phosphatase</fullName>
        <ecNumber evidence="1">3.1.3.48</ecNumber>
    </recommendedName>
</protein>
<comment type="caution">
    <text evidence="4">The sequence shown here is derived from an EMBL/GenBank/DDBJ whole genome shotgun (WGS) entry which is preliminary data.</text>
</comment>
<dbReference type="SMART" id="SM00226">
    <property type="entry name" value="LMWPc"/>
    <property type="match status" value="1"/>
</dbReference>
<dbReference type="SUPFAM" id="SSF52788">
    <property type="entry name" value="Phosphotyrosine protein phosphatases I"/>
    <property type="match status" value="1"/>
</dbReference>
<dbReference type="InterPro" id="IPR036196">
    <property type="entry name" value="Ptyr_pPase_sf"/>
</dbReference>
<evidence type="ECO:0000256" key="1">
    <source>
        <dbReference type="ARBA" id="ARBA00013064"/>
    </source>
</evidence>
<dbReference type="Pfam" id="PF01451">
    <property type="entry name" value="LMWPc"/>
    <property type="match status" value="1"/>
</dbReference>
<reference evidence="4" key="1">
    <citation type="submission" date="2019-07" db="EMBL/GenBank/DDBJ databases">
        <title>Whole genome shotgun sequence of Lactobacillus kefiri NBRC 15888.</title>
        <authorList>
            <person name="Hosoyama A."/>
            <person name="Uohara A."/>
            <person name="Ohji S."/>
            <person name="Ichikawa N."/>
        </authorList>
    </citation>
    <scope>NUCLEOTIDE SEQUENCE [LARGE SCALE GENOMIC DNA]</scope>
    <source>
        <strain evidence="4">NBRC 15888</strain>
    </source>
</reference>